<evidence type="ECO:0000313" key="2">
    <source>
        <dbReference type="Proteomes" id="UP000255070"/>
    </source>
</evidence>
<proteinExistence type="predicted"/>
<dbReference type="EMBL" id="UFXL01000001">
    <property type="protein sequence ID" value="SUY77122.1"/>
    <property type="molecule type" value="Genomic_DNA"/>
</dbReference>
<keyword evidence="2" id="KW-1185">Reference proteome</keyword>
<evidence type="ECO:0000313" key="1">
    <source>
        <dbReference type="EMBL" id="SUY77122.1"/>
    </source>
</evidence>
<accession>A0A8B4S1T4</accession>
<sequence length="95" mass="10238">MPVVKFTIRDRATGAVRVSLGDRLTKLTGTLTTTIGQAGSITVPGSPQDGDVWFTIVSLSGDPLYQGYPAVNLSGSVISWEANSYARFLIHYGRY</sequence>
<dbReference type="Proteomes" id="UP000255070">
    <property type="component" value="Unassembled WGS sequence"/>
</dbReference>
<reference evidence="1 2" key="1">
    <citation type="submission" date="2018-06" db="EMBL/GenBank/DDBJ databases">
        <authorList>
            <consortium name="Pathogen Informatics"/>
            <person name="Doyle S."/>
        </authorList>
    </citation>
    <scope>NUCLEOTIDE SEQUENCE [LARGE SCALE GENOMIC DNA]</scope>
    <source>
        <strain evidence="1 2">NCTC10698</strain>
    </source>
</reference>
<gene>
    <name evidence="1" type="ORF">NCTC10698_02012</name>
</gene>
<dbReference type="AlphaFoldDB" id="A0A8B4S1T4"/>
<name>A0A8B4S1T4_COMTE</name>
<protein>
    <submittedName>
        <fullName evidence="1">Uncharacterized protein</fullName>
    </submittedName>
</protein>
<organism evidence="1 2">
    <name type="scientific">Comamonas testosteroni</name>
    <name type="common">Pseudomonas testosteroni</name>
    <dbReference type="NCBI Taxonomy" id="285"/>
    <lineage>
        <taxon>Bacteria</taxon>
        <taxon>Pseudomonadati</taxon>
        <taxon>Pseudomonadota</taxon>
        <taxon>Betaproteobacteria</taxon>
        <taxon>Burkholderiales</taxon>
        <taxon>Comamonadaceae</taxon>
        <taxon>Comamonas</taxon>
    </lineage>
</organism>
<comment type="caution">
    <text evidence="1">The sequence shown here is derived from an EMBL/GenBank/DDBJ whole genome shotgun (WGS) entry which is preliminary data.</text>
</comment>